<dbReference type="InterPro" id="IPR036055">
    <property type="entry name" value="LDL_receptor-like_sf"/>
</dbReference>
<feature type="transmembrane region" description="Helical" evidence="8">
    <location>
        <begin position="120"/>
        <end position="141"/>
    </location>
</feature>
<dbReference type="PROSITE" id="PS50068">
    <property type="entry name" value="LDLRA_2"/>
    <property type="match status" value="1"/>
</dbReference>
<name>A0AAD9NIB0_9ANNE</name>
<dbReference type="Proteomes" id="UP001208570">
    <property type="component" value="Unassembled WGS sequence"/>
</dbReference>
<feature type="disulfide bond" evidence="7">
    <location>
        <begin position="150"/>
        <end position="168"/>
    </location>
</feature>
<protein>
    <submittedName>
        <fullName evidence="9">Uncharacterized protein</fullName>
    </submittedName>
</protein>
<feature type="transmembrane region" description="Helical" evidence="8">
    <location>
        <begin position="46"/>
        <end position="67"/>
    </location>
</feature>
<proteinExistence type="predicted"/>
<reference evidence="9" key="1">
    <citation type="journal article" date="2023" name="Mol. Biol. Evol.">
        <title>Third-Generation Sequencing Reveals the Adaptive Role of the Epigenome in Three Deep-Sea Polychaetes.</title>
        <authorList>
            <person name="Perez M."/>
            <person name="Aroh O."/>
            <person name="Sun Y."/>
            <person name="Lan Y."/>
            <person name="Juniper S.K."/>
            <person name="Young C.R."/>
            <person name="Angers B."/>
            <person name="Qian P.Y."/>
        </authorList>
    </citation>
    <scope>NUCLEOTIDE SEQUENCE</scope>
    <source>
        <strain evidence="9">P08H-3</strain>
    </source>
</reference>
<dbReference type="CDD" id="cd00112">
    <property type="entry name" value="LDLa"/>
    <property type="match status" value="2"/>
</dbReference>
<sequence>MEFKCANKECIPWSYRCDSYHDCGCEDQGCDEIDCGGLNLSSDTKVAIGVGVGIFVFILTFVGLGLLDICMKMRADRKYQETIEKQKRLQKQRKAMAMAKLLVTQSSTDGSRMSANTSGLLRVSSTNTMNASLLSIIINVVPDCPMEFKCANKECIPWSYRCDSYHDCGCEDQGCDEIDCGGLNLSSDTKVAIGVGVGIFVFILTFVGLGLLDICMKMRADRKYQETIEKQKRLQKQRKAMAMAKLLVTQSSTDGSRMSANTSGLLRVSSTNTMNASLVSVKN</sequence>
<comment type="caution">
    <text evidence="7">Lacks conserved residue(s) required for the propagation of feature annotation.</text>
</comment>
<dbReference type="SMART" id="SM00192">
    <property type="entry name" value="LDLa"/>
    <property type="match status" value="2"/>
</dbReference>
<keyword evidence="2 8" id="KW-0812">Transmembrane</keyword>
<keyword evidence="6 7" id="KW-1015">Disulfide bond</keyword>
<dbReference type="SUPFAM" id="SSF57424">
    <property type="entry name" value="LDL receptor-like module"/>
    <property type="match status" value="2"/>
</dbReference>
<dbReference type="GO" id="GO:0005886">
    <property type="term" value="C:plasma membrane"/>
    <property type="evidence" value="ECO:0007669"/>
    <property type="project" value="TreeGrafter"/>
</dbReference>
<dbReference type="InterPro" id="IPR002172">
    <property type="entry name" value="LDrepeatLR_classA_rpt"/>
</dbReference>
<keyword evidence="5 8" id="KW-0472">Membrane</keyword>
<keyword evidence="10" id="KW-1185">Reference proteome</keyword>
<evidence type="ECO:0000256" key="8">
    <source>
        <dbReference type="SAM" id="Phobius"/>
    </source>
</evidence>
<keyword evidence="3" id="KW-0677">Repeat</keyword>
<evidence type="ECO:0000256" key="2">
    <source>
        <dbReference type="ARBA" id="ARBA00022692"/>
    </source>
</evidence>
<dbReference type="PANTHER" id="PTHR24270">
    <property type="entry name" value="LOW-DENSITY LIPOPROTEIN RECEPTOR-RELATED"/>
    <property type="match status" value="1"/>
</dbReference>
<evidence type="ECO:0000313" key="9">
    <source>
        <dbReference type="EMBL" id="KAK2169346.1"/>
    </source>
</evidence>
<organism evidence="9 10">
    <name type="scientific">Paralvinella palmiformis</name>
    <dbReference type="NCBI Taxonomy" id="53620"/>
    <lineage>
        <taxon>Eukaryota</taxon>
        <taxon>Metazoa</taxon>
        <taxon>Spiralia</taxon>
        <taxon>Lophotrochozoa</taxon>
        <taxon>Annelida</taxon>
        <taxon>Polychaeta</taxon>
        <taxon>Sedentaria</taxon>
        <taxon>Canalipalpata</taxon>
        <taxon>Terebellida</taxon>
        <taxon>Terebelliformia</taxon>
        <taxon>Alvinellidae</taxon>
        <taxon>Paralvinella</taxon>
    </lineage>
</organism>
<comment type="subcellular location">
    <subcellularLocation>
        <location evidence="1">Membrane</location>
        <topology evidence="1">Single-pass membrane protein</topology>
    </subcellularLocation>
</comment>
<evidence type="ECO:0000313" key="10">
    <source>
        <dbReference type="Proteomes" id="UP001208570"/>
    </source>
</evidence>
<evidence type="ECO:0000256" key="7">
    <source>
        <dbReference type="PROSITE-ProRule" id="PRU00124"/>
    </source>
</evidence>
<comment type="caution">
    <text evidence="9">The sequence shown here is derived from an EMBL/GenBank/DDBJ whole genome shotgun (WGS) entry which is preliminary data.</text>
</comment>
<evidence type="ECO:0000256" key="4">
    <source>
        <dbReference type="ARBA" id="ARBA00022989"/>
    </source>
</evidence>
<dbReference type="GO" id="GO:0016192">
    <property type="term" value="P:vesicle-mediated transport"/>
    <property type="evidence" value="ECO:0007669"/>
    <property type="project" value="UniProtKB-ARBA"/>
</dbReference>
<dbReference type="EMBL" id="JAODUP010000011">
    <property type="protein sequence ID" value="KAK2169346.1"/>
    <property type="molecule type" value="Genomic_DNA"/>
</dbReference>
<dbReference type="InterPro" id="IPR050685">
    <property type="entry name" value="LDLR"/>
</dbReference>
<dbReference type="Gene3D" id="4.10.400.10">
    <property type="entry name" value="Low-density Lipoprotein Receptor"/>
    <property type="match status" value="2"/>
</dbReference>
<evidence type="ECO:0000256" key="3">
    <source>
        <dbReference type="ARBA" id="ARBA00022737"/>
    </source>
</evidence>
<gene>
    <name evidence="9" type="ORF">LSH36_11g13076</name>
</gene>
<evidence type="ECO:0000256" key="5">
    <source>
        <dbReference type="ARBA" id="ARBA00023136"/>
    </source>
</evidence>
<keyword evidence="4 8" id="KW-1133">Transmembrane helix</keyword>
<evidence type="ECO:0000256" key="1">
    <source>
        <dbReference type="ARBA" id="ARBA00004167"/>
    </source>
</evidence>
<accession>A0AAD9NIB0</accession>
<dbReference type="AlphaFoldDB" id="A0AAD9NIB0"/>
<evidence type="ECO:0000256" key="6">
    <source>
        <dbReference type="ARBA" id="ARBA00023157"/>
    </source>
</evidence>
<feature type="transmembrane region" description="Helical" evidence="8">
    <location>
        <begin position="191"/>
        <end position="212"/>
    </location>
</feature>